<dbReference type="RefSeq" id="WP_332865291.1">
    <property type="nucleotide sequence ID" value="NZ_JBAFSM010000020.1"/>
</dbReference>
<keyword evidence="2" id="KW-1185">Reference proteome</keyword>
<comment type="caution">
    <text evidence="1">The sequence shown here is derived from an EMBL/GenBank/DDBJ whole genome shotgun (WGS) entry which is preliminary data.</text>
</comment>
<organism evidence="1 2">
    <name type="scientific">Pannus brasiliensis CCIBt3594</name>
    <dbReference type="NCBI Taxonomy" id="1427578"/>
    <lineage>
        <taxon>Bacteria</taxon>
        <taxon>Bacillati</taxon>
        <taxon>Cyanobacteriota</taxon>
        <taxon>Cyanophyceae</taxon>
        <taxon>Oscillatoriophycideae</taxon>
        <taxon>Chroococcales</taxon>
        <taxon>Microcystaceae</taxon>
        <taxon>Pannus</taxon>
    </lineage>
</organism>
<reference evidence="1 2" key="1">
    <citation type="submission" date="2024-01" db="EMBL/GenBank/DDBJ databases">
        <title>Genomic insights into the taxonomy and metabolism of the cyanobacterium Pannus brasiliensis CCIBt3594.</title>
        <authorList>
            <person name="Machado M."/>
            <person name="Botero N.B."/>
            <person name="Andreote A.P.D."/>
            <person name="Feitosa A.M.T."/>
            <person name="Popin R."/>
            <person name="Sivonen K."/>
            <person name="Fiore M.F."/>
        </authorList>
    </citation>
    <scope>NUCLEOTIDE SEQUENCE [LARGE SCALE GENOMIC DNA]</scope>
    <source>
        <strain evidence="1 2">CCIBt3594</strain>
    </source>
</reference>
<dbReference type="EMBL" id="JBAFSM010000020">
    <property type="protein sequence ID" value="MEG3437810.1"/>
    <property type="molecule type" value="Genomic_DNA"/>
</dbReference>
<dbReference type="AlphaFoldDB" id="A0AAW9QLL0"/>
<accession>A0AAW9QLL0</accession>
<gene>
    <name evidence="1" type="ORF">V0288_11840</name>
</gene>
<sequence length="312" mass="36181">MSQEVAIPFLSIVIPTRPGFSEHWLTELLKVKGRVEFILIHPPGTTPPLVNDPRMKQIVSPLRGEVIQRSTGLINASGTYILSLNCDEYLHPDIENLVRDYFARFPDSWVLRLTGRDFPYGDLANLSAPWPTIPEVQTLGTCSKRENTQALFKENTYLLEIPIAPLEKPIDWSALSGFRKDHHGPHMENFDKRVWKNELVRPAIREITESMSVAGPIKYVPFWCLDRTLGLYIQAKFFDPDKTIGHWMPSIAEQIRIEDNPPDQKRSNRFYFLVEILLVKKFPERGYFWNLIFSQGRDLANNIRYTLFPRKD</sequence>
<proteinExistence type="predicted"/>
<evidence type="ECO:0008006" key="3">
    <source>
        <dbReference type="Google" id="ProtNLM"/>
    </source>
</evidence>
<dbReference type="SUPFAM" id="SSF53448">
    <property type="entry name" value="Nucleotide-diphospho-sugar transferases"/>
    <property type="match status" value="1"/>
</dbReference>
<evidence type="ECO:0000313" key="2">
    <source>
        <dbReference type="Proteomes" id="UP001328733"/>
    </source>
</evidence>
<protein>
    <recommendedName>
        <fullName evidence="3">Glycosyltransferase family 2 protein</fullName>
    </recommendedName>
</protein>
<dbReference type="Proteomes" id="UP001328733">
    <property type="component" value="Unassembled WGS sequence"/>
</dbReference>
<dbReference type="InterPro" id="IPR029044">
    <property type="entry name" value="Nucleotide-diphossugar_trans"/>
</dbReference>
<name>A0AAW9QLL0_9CHRO</name>
<evidence type="ECO:0000313" key="1">
    <source>
        <dbReference type="EMBL" id="MEG3437810.1"/>
    </source>
</evidence>